<evidence type="ECO:0000313" key="3">
    <source>
        <dbReference type="Proteomes" id="UP000273044"/>
    </source>
</evidence>
<dbReference type="Proteomes" id="UP000273044">
    <property type="component" value="Chromosome"/>
</dbReference>
<keyword evidence="1" id="KW-0732">Signal</keyword>
<keyword evidence="3" id="KW-1185">Reference proteome</keyword>
<proteinExistence type="predicted"/>
<accession>A0A448MUP8</accession>
<dbReference type="AlphaFoldDB" id="A0A448MUP8"/>
<feature type="chain" id="PRO_5019220407" evidence="1">
    <location>
        <begin position="29"/>
        <end position="53"/>
    </location>
</feature>
<gene>
    <name evidence="2" type="ORF">NCTC12967_00139</name>
</gene>
<organism evidence="2 3">
    <name type="scientific">Arachnia propionica</name>
    <dbReference type="NCBI Taxonomy" id="1750"/>
    <lineage>
        <taxon>Bacteria</taxon>
        <taxon>Bacillati</taxon>
        <taxon>Actinomycetota</taxon>
        <taxon>Actinomycetes</taxon>
        <taxon>Propionibacteriales</taxon>
        <taxon>Propionibacteriaceae</taxon>
        <taxon>Arachnia</taxon>
    </lineage>
</organism>
<evidence type="ECO:0000313" key="2">
    <source>
        <dbReference type="EMBL" id="VEH68877.1"/>
    </source>
</evidence>
<dbReference type="EMBL" id="LR134406">
    <property type="protein sequence ID" value="VEH68877.1"/>
    <property type="molecule type" value="Genomic_DNA"/>
</dbReference>
<evidence type="ECO:0000256" key="1">
    <source>
        <dbReference type="SAM" id="SignalP"/>
    </source>
</evidence>
<feature type="signal peptide" evidence="1">
    <location>
        <begin position="1"/>
        <end position="28"/>
    </location>
</feature>
<name>A0A448MUP8_9ACTN</name>
<sequence length="53" mass="5544">MLTRRISAIVGTLLTLLTLVGTSTTAHATETTDPTAATPSNLCEILSGCPWSR</sequence>
<reference evidence="2 3" key="1">
    <citation type="submission" date="2018-12" db="EMBL/GenBank/DDBJ databases">
        <authorList>
            <consortium name="Pathogen Informatics"/>
        </authorList>
    </citation>
    <scope>NUCLEOTIDE SEQUENCE [LARGE SCALE GENOMIC DNA]</scope>
    <source>
        <strain evidence="2 3">NCTC12967</strain>
    </source>
</reference>
<protein>
    <submittedName>
        <fullName evidence="2">Uncharacterized protein</fullName>
    </submittedName>
</protein>